<dbReference type="KEGG" id="pxv:FXF36_14935"/>
<accession>A0A5P6VTX1</accession>
<dbReference type="AlphaFoldDB" id="A0A5P6VTX1"/>
<dbReference type="InterPro" id="IPR028098">
    <property type="entry name" value="Glyco_trans_4-like_N"/>
</dbReference>
<dbReference type="Pfam" id="PF00534">
    <property type="entry name" value="Glycos_transf_1"/>
    <property type="match status" value="2"/>
</dbReference>
<dbReference type="CDD" id="cd03808">
    <property type="entry name" value="GT4_CapM-like"/>
    <property type="match status" value="1"/>
</dbReference>
<feature type="domain" description="Glycosyl transferase family 1" evidence="1">
    <location>
        <begin position="191"/>
        <end position="355"/>
    </location>
</feature>
<dbReference type="Proteomes" id="UP000327030">
    <property type="component" value="Chromosome 1"/>
</dbReference>
<organism evidence="3 4">
    <name type="scientific">Pseudobutyrivibrio xylanivorans</name>
    <dbReference type="NCBI Taxonomy" id="185007"/>
    <lineage>
        <taxon>Bacteria</taxon>
        <taxon>Bacillati</taxon>
        <taxon>Bacillota</taxon>
        <taxon>Clostridia</taxon>
        <taxon>Lachnospirales</taxon>
        <taxon>Lachnospiraceae</taxon>
        <taxon>Pseudobutyrivibrio</taxon>
    </lineage>
</organism>
<protein>
    <submittedName>
        <fullName evidence="3">Glycosyl transferase family 4</fullName>
    </submittedName>
</protein>
<dbReference type="OrthoDB" id="9806653at2"/>
<dbReference type="Pfam" id="PF13477">
    <property type="entry name" value="Glyco_trans_4_2"/>
    <property type="match status" value="1"/>
</dbReference>
<gene>
    <name evidence="3" type="ORF">FXF36_14935</name>
</gene>
<evidence type="ECO:0000313" key="3">
    <source>
        <dbReference type="EMBL" id="QFJ56086.1"/>
    </source>
</evidence>
<sequence>MKKKALMVSTIVGFLATFEINDINILQGMGYEVHCACNCSKYADEKRIEKLKAQNIILHHIPFTRSPFSKENIRAYKELKQLMISEQFNLVHCHTPVGGVLGRMVAHKCRVPNILYTAHGFHFYDGAPLKNWIVFYPIEKHFSKYTDVLITINKEDYKRASEKFNAKKTVYIPGVGVDTEKFAICKIDKSVKRTELGVTDNDFLLLSVGELSRRKNQKIIIDALGEMKAEGTLGNIVYLAAGRGTQEEEFKLLIKEYDLEDNVKLLGFRSDIDELCEAVDCFVHPSIREGLGIAPLEAMAAGLPLISADVNGIRDYTEDGVSGCCINPSDVAAMVNAIKRMRDDMEFRNSCAANNSRTAKIFDIRNTNEIMEQVFKGGWSHLEYLAIRQQKRTELGLKADDFVIISVGELNDNKNHQVIIRTLKLIPNQIKYVLVGQGCLESKLKALTSDLKVENRVVFTGFRSDVKELLYAADCFAFPSKREGLGLAAIEAMSVGLPIVGHNVGGIRDFVVDGETGWLCKNNTHDEYKRLILEVMTNPIDTKQIELKAEGFAKSKTNTIMKEVYKFF</sequence>
<keyword evidence="3" id="KW-0808">Transferase</keyword>
<reference evidence="4" key="1">
    <citation type="submission" date="2019-08" db="EMBL/GenBank/DDBJ databases">
        <title>Complete Genome Sequence of the Polysaccharide-Degrading Rumen Bacterium Pseudobutyrivibrio xylanivorans MA3014.</title>
        <authorList>
            <person name="Palevich N."/>
            <person name="Maclean P.H."/>
            <person name="Kelly W.J."/>
            <person name="Leahy S.C."/>
            <person name="Rakonjac J."/>
            <person name="Attwood G.T."/>
        </authorList>
    </citation>
    <scope>NUCLEOTIDE SEQUENCE [LARGE SCALE GENOMIC DNA]</scope>
    <source>
        <strain evidence="4">MA3014</strain>
    </source>
</reference>
<evidence type="ECO:0000313" key="4">
    <source>
        <dbReference type="Proteomes" id="UP000327030"/>
    </source>
</evidence>
<dbReference type="EMBL" id="CP043028">
    <property type="protein sequence ID" value="QFJ56086.1"/>
    <property type="molecule type" value="Genomic_DNA"/>
</dbReference>
<dbReference type="GO" id="GO:0016757">
    <property type="term" value="F:glycosyltransferase activity"/>
    <property type="evidence" value="ECO:0007669"/>
    <property type="project" value="InterPro"/>
</dbReference>
<dbReference type="SUPFAM" id="SSF53756">
    <property type="entry name" value="UDP-Glycosyltransferase/glycogen phosphorylase"/>
    <property type="match status" value="2"/>
</dbReference>
<dbReference type="Gene3D" id="3.40.50.2000">
    <property type="entry name" value="Glycogen Phosphorylase B"/>
    <property type="match status" value="3"/>
</dbReference>
<evidence type="ECO:0000259" key="2">
    <source>
        <dbReference type="Pfam" id="PF13477"/>
    </source>
</evidence>
<proteinExistence type="predicted"/>
<feature type="domain" description="Glycosyl transferase family 1" evidence="1">
    <location>
        <begin position="388"/>
        <end position="545"/>
    </location>
</feature>
<dbReference type="RefSeq" id="WP_151625464.1">
    <property type="nucleotide sequence ID" value="NZ_CP043028.1"/>
</dbReference>
<evidence type="ECO:0000259" key="1">
    <source>
        <dbReference type="Pfam" id="PF00534"/>
    </source>
</evidence>
<feature type="domain" description="Glycosyltransferase subfamily 4-like N-terminal" evidence="2">
    <location>
        <begin position="22"/>
        <end position="152"/>
    </location>
</feature>
<dbReference type="PANTHER" id="PTHR12526:SF630">
    <property type="entry name" value="GLYCOSYLTRANSFERASE"/>
    <property type="match status" value="1"/>
</dbReference>
<dbReference type="PANTHER" id="PTHR12526">
    <property type="entry name" value="GLYCOSYLTRANSFERASE"/>
    <property type="match status" value="1"/>
</dbReference>
<name>A0A5P6VTX1_PSEXY</name>
<dbReference type="InterPro" id="IPR001296">
    <property type="entry name" value="Glyco_trans_1"/>
</dbReference>